<evidence type="ECO:0000313" key="3">
    <source>
        <dbReference type="Proteomes" id="UP000770661"/>
    </source>
</evidence>
<dbReference type="Proteomes" id="UP000770661">
    <property type="component" value="Unassembled WGS sequence"/>
</dbReference>
<dbReference type="AlphaFoldDB" id="A0A8J4YB49"/>
<reference evidence="2" key="1">
    <citation type="submission" date="2020-07" db="EMBL/GenBank/DDBJ databases">
        <title>The High-quality genome of the commercially important snow crab, Chionoecetes opilio.</title>
        <authorList>
            <person name="Jeong J.-H."/>
            <person name="Ryu S."/>
        </authorList>
    </citation>
    <scope>NUCLEOTIDE SEQUENCE</scope>
    <source>
        <strain evidence="2">MADBK_172401_WGS</strain>
        <tissue evidence="2">Digestive gland</tissue>
    </source>
</reference>
<feature type="region of interest" description="Disordered" evidence="1">
    <location>
        <begin position="121"/>
        <end position="154"/>
    </location>
</feature>
<comment type="caution">
    <text evidence="2">The sequence shown here is derived from an EMBL/GenBank/DDBJ whole genome shotgun (WGS) entry which is preliminary data.</text>
</comment>
<accession>A0A8J4YB49</accession>
<evidence type="ECO:0008006" key="4">
    <source>
        <dbReference type="Google" id="ProtNLM"/>
    </source>
</evidence>
<evidence type="ECO:0000256" key="1">
    <source>
        <dbReference type="SAM" id="MobiDB-lite"/>
    </source>
</evidence>
<organism evidence="2 3">
    <name type="scientific">Chionoecetes opilio</name>
    <name type="common">Atlantic snow crab</name>
    <name type="synonym">Cancer opilio</name>
    <dbReference type="NCBI Taxonomy" id="41210"/>
    <lineage>
        <taxon>Eukaryota</taxon>
        <taxon>Metazoa</taxon>
        <taxon>Ecdysozoa</taxon>
        <taxon>Arthropoda</taxon>
        <taxon>Crustacea</taxon>
        <taxon>Multicrustacea</taxon>
        <taxon>Malacostraca</taxon>
        <taxon>Eumalacostraca</taxon>
        <taxon>Eucarida</taxon>
        <taxon>Decapoda</taxon>
        <taxon>Pleocyemata</taxon>
        <taxon>Brachyura</taxon>
        <taxon>Eubrachyura</taxon>
        <taxon>Majoidea</taxon>
        <taxon>Majidae</taxon>
        <taxon>Chionoecetes</taxon>
    </lineage>
</organism>
<feature type="compositionally biased region" description="Basic and acidic residues" evidence="1">
    <location>
        <begin position="137"/>
        <end position="154"/>
    </location>
</feature>
<dbReference type="EMBL" id="JACEEZ010013555">
    <property type="protein sequence ID" value="KAG0720041.1"/>
    <property type="molecule type" value="Genomic_DNA"/>
</dbReference>
<keyword evidence="3" id="KW-1185">Reference proteome</keyword>
<protein>
    <recommendedName>
        <fullName evidence="4">GIY-YIG domain-containing protein</fullName>
    </recommendedName>
</protein>
<name>A0A8J4YB49_CHIOP</name>
<gene>
    <name evidence="2" type="ORF">GWK47_049321</name>
</gene>
<evidence type="ECO:0000313" key="2">
    <source>
        <dbReference type="EMBL" id="KAG0720041.1"/>
    </source>
</evidence>
<proteinExistence type="predicted"/>
<dbReference type="OrthoDB" id="6400835at2759"/>
<sequence>MVVERLLNRSRRRKTPHLRSHNQQFWIMCKRGNCEVLPSSYIGMTTTKLSRRLTCYLTSGASKSHLPVKHDIIITRNFLEENTEMVDVCADARRLPISEALYIKDNNPKLNVQAHDLQALPSMRRTKGSDIQPTETQSREEQKSSTNDRRPLTREAARLLFK</sequence>